<keyword evidence="3" id="KW-1185">Reference proteome</keyword>
<dbReference type="Proteomes" id="UP000595894">
    <property type="component" value="Chromosome"/>
</dbReference>
<dbReference type="EMBL" id="CP061035">
    <property type="protein sequence ID" value="QQV78996.1"/>
    <property type="molecule type" value="Genomic_DNA"/>
</dbReference>
<dbReference type="InterPro" id="IPR058193">
    <property type="entry name" value="VanY/YodJ_core_dom"/>
</dbReference>
<dbReference type="InterPro" id="IPR052179">
    <property type="entry name" value="DD-CPase-like"/>
</dbReference>
<dbReference type="Gene3D" id="3.30.1380.10">
    <property type="match status" value="1"/>
</dbReference>
<dbReference type="CDD" id="cd14852">
    <property type="entry name" value="LD-carboxypeptidase"/>
    <property type="match status" value="1"/>
</dbReference>
<dbReference type="PANTHER" id="PTHR34385">
    <property type="entry name" value="D-ALANYL-D-ALANINE CARBOXYPEPTIDASE"/>
    <property type="match status" value="1"/>
</dbReference>
<organism evidence="2 3">
    <name type="scientific">Sphingomonas aliaeris</name>
    <dbReference type="NCBI Taxonomy" id="2759526"/>
    <lineage>
        <taxon>Bacteria</taxon>
        <taxon>Pseudomonadati</taxon>
        <taxon>Pseudomonadota</taxon>
        <taxon>Alphaproteobacteria</taxon>
        <taxon>Sphingomonadales</taxon>
        <taxon>Sphingomonadaceae</taxon>
        <taxon>Sphingomonas</taxon>
    </lineage>
</organism>
<accession>A0A974NY51</accession>
<dbReference type="InterPro" id="IPR009045">
    <property type="entry name" value="Zn_M74/Hedgehog-like"/>
</dbReference>
<dbReference type="AlphaFoldDB" id="A0A974NY51"/>
<dbReference type="GO" id="GO:0008233">
    <property type="term" value="F:peptidase activity"/>
    <property type="evidence" value="ECO:0007669"/>
    <property type="project" value="InterPro"/>
</dbReference>
<name>A0A974NY51_9SPHN</name>
<dbReference type="PANTHER" id="PTHR34385:SF1">
    <property type="entry name" value="PEPTIDOGLYCAN L-ALANYL-D-GLUTAMATE ENDOPEPTIDASE CWLK"/>
    <property type="match status" value="1"/>
</dbReference>
<dbReference type="Pfam" id="PF02557">
    <property type="entry name" value="VanY"/>
    <property type="match status" value="1"/>
</dbReference>
<dbReference type="SUPFAM" id="SSF55166">
    <property type="entry name" value="Hedgehog/DD-peptidase"/>
    <property type="match status" value="1"/>
</dbReference>
<evidence type="ECO:0000313" key="3">
    <source>
        <dbReference type="Proteomes" id="UP000595894"/>
    </source>
</evidence>
<dbReference type="GO" id="GO:0006508">
    <property type="term" value="P:proteolysis"/>
    <property type="evidence" value="ECO:0007669"/>
    <property type="project" value="InterPro"/>
</dbReference>
<feature type="domain" description="D-alanyl-D-alanine carboxypeptidase-like core" evidence="1">
    <location>
        <begin position="50"/>
        <end position="183"/>
    </location>
</feature>
<evidence type="ECO:0000259" key="1">
    <source>
        <dbReference type="Pfam" id="PF02557"/>
    </source>
</evidence>
<gene>
    <name evidence="2" type="ORF">H5J25_10850</name>
</gene>
<protein>
    <submittedName>
        <fullName evidence="2">M15 family metallopeptidase</fullName>
    </submittedName>
</protein>
<sequence length="243" mass="25921">MASPEQLCEGQVVMPGADGRVLGHIPYRETEAADLVPAPAGFALGQSCLIHRDAAPDLERMLLAAAGVPGVAGHLRAVSCYRSIARQRGVFCSEIGPTKMCKDAAERARSVGPPGFSEHATGYAIDFGIRPSPGCPDVDDCMATTAAGKWLLVNAPGFGFELSFPSGNAQNVTWEPWHWRWVGRSIMTQGASRARAVFGRARMSFPARPGIADQLDRWVAPVPVAPVVTVPEAPPPGKKKKKR</sequence>
<proteinExistence type="predicted"/>
<reference evidence="3" key="1">
    <citation type="submission" date="2020-09" db="EMBL/GenBank/DDBJ databases">
        <title>Sphingomonas sp., a new species isolated from pork steak.</title>
        <authorList>
            <person name="Heidler von Heilborn D."/>
        </authorList>
    </citation>
    <scope>NUCLEOTIDE SEQUENCE [LARGE SCALE GENOMIC DNA]</scope>
</reference>
<dbReference type="KEGG" id="sari:H5J25_10850"/>
<evidence type="ECO:0000313" key="2">
    <source>
        <dbReference type="EMBL" id="QQV78996.1"/>
    </source>
</evidence>
<dbReference type="InterPro" id="IPR003709">
    <property type="entry name" value="VanY-like_core_dom"/>
</dbReference>